<proteinExistence type="predicted"/>
<protein>
    <submittedName>
        <fullName evidence="1">Uncharacterized protein</fullName>
    </submittedName>
</protein>
<name>A0A024TDD6_9STRA</name>
<reference evidence="1" key="1">
    <citation type="submission" date="2013-12" db="EMBL/GenBank/DDBJ databases">
        <title>The Genome Sequence of Aphanomyces invadans NJM9701.</title>
        <authorList>
            <consortium name="The Broad Institute Genomics Platform"/>
            <person name="Russ C."/>
            <person name="Tyler B."/>
            <person name="van West P."/>
            <person name="Dieguez-Uribeondo J."/>
            <person name="Young S.K."/>
            <person name="Zeng Q."/>
            <person name="Gargeya S."/>
            <person name="Fitzgerald M."/>
            <person name="Abouelleil A."/>
            <person name="Alvarado L."/>
            <person name="Chapman S.B."/>
            <person name="Gainer-Dewar J."/>
            <person name="Goldberg J."/>
            <person name="Griggs A."/>
            <person name="Gujja S."/>
            <person name="Hansen M."/>
            <person name="Howarth C."/>
            <person name="Imamovic A."/>
            <person name="Ireland A."/>
            <person name="Larimer J."/>
            <person name="McCowan C."/>
            <person name="Murphy C."/>
            <person name="Pearson M."/>
            <person name="Poon T.W."/>
            <person name="Priest M."/>
            <person name="Roberts A."/>
            <person name="Saif S."/>
            <person name="Shea T."/>
            <person name="Sykes S."/>
            <person name="Wortman J."/>
            <person name="Nusbaum C."/>
            <person name="Birren B."/>
        </authorList>
    </citation>
    <scope>NUCLEOTIDE SEQUENCE [LARGE SCALE GENOMIC DNA]</scope>
    <source>
        <strain evidence="1">NJM9701</strain>
    </source>
</reference>
<sequence length="112" mass="12766">MSLCLVYSCPLTCPRPMHQRYGQFTAAGLSSRTSAWIDCCASNLMVTKRFDQVHPLNAHSPLVSSHGERFLGCGCHYHRALLRRRFILVEAVSISVQCQEQLEMVVHRHEPR</sequence>
<organism evidence="1">
    <name type="scientific">Aphanomyces invadans</name>
    <dbReference type="NCBI Taxonomy" id="157072"/>
    <lineage>
        <taxon>Eukaryota</taxon>
        <taxon>Sar</taxon>
        <taxon>Stramenopiles</taxon>
        <taxon>Oomycota</taxon>
        <taxon>Saprolegniomycetes</taxon>
        <taxon>Saprolegniales</taxon>
        <taxon>Verrucalvaceae</taxon>
        <taxon>Aphanomyces</taxon>
    </lineage>
</organism>
<dbReference type="AlphaFoldDB" id="A0A024TDD6"/>
<dbReference type="GeneID" id="20090472"/>
<evidence type="ECO:0000313" key="1">
    <source>
        <dbReference type="EMBL" id="ETV92175.1"/>
    </source>
</evidence>
<dbReference type="VEuPathDB" id="FungiDB:H310_13422"/>
<dbReference type="RefSeq" id="XP_008879139.1">
    <property type="nucleotide sequence ID" value="XM_008880917.1"/>
</dbReference>
<accession>A0A024TDD6</accession>
<dbReference type="EMBL" id="KI914002">
    <property type="protein sequence ID" value="ETV92175.1"/>
    <property type="molecule type" value="Genomic_DNA"/>
</dbReference>
<gene>
    <name evidence="1" type="ORF">H310_13422</name>
</gene>